<dbReference type="Pfam" id="PF04972">
    <property type="entry name" value="BON"/>
    <property type="match status" value="1"/>
</dbReference>
<feature type="domain" description="BON" evidence="1">
    <location>
        <begin position="14"/>
        <end position="83"/>
    </location>
</feature>
<reference evidence="2 3" key="1">
    <citation type="submission" date="2019-03" db="EMBL/GenBank/DDBJ databases">
        <title>Genomic Encyclopedia of Type Strains, Phase III (KMG-III): the genomes of soil and plant-associated and newly described type strains.</title>
        <authorList>
            <person name="Whitman W."/>
        </authorList>
    </citation>
    <scope>NUCLEOTIDE SEQUENCE [LARGE SCALE GENOMIC DNA]</scope>
    <source>
        <strain evidence="2 3">CGMCC 1.12801</strain>
    </source>
</reference>
<dbReference type="AlphaFoldDB" id="A0A4R7DBH7"/>
<evidence type="ECO:0000313" key="2">
    <source>
        <dbReference type="EMBL" id="TDS17244.1"/>
    </source>
</evidence>
<dbReference type="Gene3D" id="3.40.1520.20">
    <property type="match status" value="1"/>
</dbReference>
<dbReference type="PROSITE" id="PS50914">
    <property type="entry name" value="BON"/>
    <property type="match status" value="1"/>
</dbReference>
<dbReference type="EMBL" id="SNZV01000001">
    <property type="protein sequence ID" value="TDS17244.1"/>
    <property type="molecule type" value="Genomic_DNA"/>
</dbReference>
<organism evidence="2 3">
    <name type="scientific">Sphingobacterium paludis</name>
    <dbReference type="NCBI Taxonomy" id="1476465"/>
    <lineage>
        <taxon>Bacteria</taxon>
        <taxon>Pseudomonadati</taxon>
        <taxon>Bacteroidota</taxon>
        <taxon>Sphingobacteriia</taxon>
        <taxon>Sphingobacteriales</taxon>
        <taxon>Sphingobacteriaceae</taxon>
        <taxon>Sphingobacterium</taxon>
    </lineage>
</organism>
<keyword evidence="3" id="KW-1185">Reference proteome</keyword>
<proteinExistence type="predicted"/>
<protein>
    <submittedName>
        <fullName evidence="2">BON domain-containing protein</fullName>
    </submittedName>
</protein>
<gene>
    <name evidence="2" type="ORF">B0I21_101106</name>
</gene>
<dbReference type="InterPro" id="IPR007055">
    <property type="entry name" value="BON_dom"/>
</dbReference>
<comment type="caution">
    <text evidence="2">The sequence shown here is derived from an EMBL/GenBank/DDBJ whole genome shotgun (WGS) entry which is preliminary data.</text>
</comment>
<name>A0A4R7DBH7_9SPHI</name>
<sequence length="152" mass="16585">MLIVLIFSVLHRCKPQVSDVDVKAKVESALGSNPNVIVGVKRGKVTLSGIVATEEEKRNLTAAAKEADPQNVKDVIDDLTVAELPQDSVTNDIELTDQLQEVIKSHPSLNGQVKDGVITMSGSMKQQDVQELKVRLEELRAKQLDMSSVKVN</sequence>
<dbReference type="Proteomes" id="UP000294752">
    <property type="component" value="Unassembled WGS sequence"/>
</dbReference>
<accession>A0A4R7DBH7</accession>
<evidence type="ECO:0000313" key="3">
    <source>
        <dbReference type="Proteomes" id="UP000294752"/>
    </source>
</evidence>
<evidence type="ECO:0000259" key="1">
    <source>
        <dbReference type="PROSITE" id="PS50914"/>
    </source>
</evidence>